<dbReference type="AlphaFoldDB" id="A0A2Y0WIV5"/>
<dbReference type="Proteomes" id="UP000254817">
    <property type="component" value="Unassembled WGS sequence"/>
</dbReference>
<organism evidence="2 3">
    <name type="scientific">Escherichia coli</name>
    <dbReference type="NCBI Taxonomy" id="562"/>
    <lineage>
        <taxon>Bacteria</taxon>
        <taxon>Pseudomonadati</taxon>
        <taxon>Pseudomonadota</taxon>
        <taxon>Gammaproteobacteria</taxon>
        <taxon>Enterobacterales</taxon>
        <taxon>Enterobacteriaceae</taxon>
        <taxon>Escherichia</taxon>
    </lineage>
</organism>
<evidence type="ECO:0000313" key="2">
    <source>
        <dbReference type="EMBL" id="STG54493.1"/>
    </source>
</evidence>
<sequence length="368" mass="41899">MSNPEKKFGHSIYYMNDQNIRDGLLAQKVKASHLIKILKDRNILVSPLSSKEELINMLKFIRFDYYDYVYLSSILANQDKKESKSSIDIDKKVTAKQILSTFESIKGVLEARQITAEVSKQNSKKITINFEYVEFDHSKPPMRQKSFRKGVVECDITATGAMLNYPANKVGAIIKDHLITQLSKKLDTELKPIEFDFENSSVATRNNFFLSVINNVEKYEVYDVVTVAVKKIEEKKGKESSSSADSDNDSVGEAFTGEVRNAILRGNQILTSKVYSGLNTGNYYIYKITWKIREIIPGLGSEQSDCYTVEIEFSDKDKAKGLKYCVKTVQRFSSKNRLNVTTENPLKNEQEKLGKLIYKTALDVYSKI</sequence>
<dbReference type="EMBL" id="AATJYL010000108">
    <property type="protein sequence ID" value="EFM1448719.1"/>
    <property type="molecule type" value="Genomic_DNA"/>
</dbReference>
<dbReference type="RefSeq" id="WP_001605292.1">
    <property type="nucleotide sequence ID" value="NZ_BFNO01000121.1"/>
</dbReference>
<evidence type="ECO:0000313" key="1">
    <source>
        <dbReference type="EMBL" id="EFM1448719.1"/>
    </source>
</evidence>
<accession>A0A2Y0WIV5</accession>
<evidence type="ECO:0000313" key="3">
    <source>
        <dbReference type="Proteomes" id="UP000254817"/>
    </source>
</evidence>
<proteinExistence type="predicted"/>
<gene>
    <name evidence="1" type="ORF">HEP34_005197</name>
    <name evidence="2" type="ORF">NCTC11112_05075</name>
</gene>
<reference evidence="1 4" key="2">
    <citation type="submission" date="2020-04" db="EMBL/GenBank/DDBJ databases">
        <authorList>
            <consortium name="GenomeTrakr network: Whole genome sequencing for foodborne pathogen traceback"/>
        </authorList>
    </citation>
    <scope>NUCLEOTIDE SEQUENCE [LARGE SCALE GENOMIC DNA]</scope>
    <source>
        <strain evidence="1 4">PSU-2464</strain>
    </source>
</reference>
<evidence type="ECO:0000313" key="4">
    <source>
        <dbReference type="Proteomes" id="UP000519182"/>
    </source>
</evidence>
<name>A0A2Y0WIV5_ECOLX</name>
<dbReference type="EMBL" id="UGAW01000001">
    <property type="protein sequence ID" value="STG54493.1"/>
    <property type="molecule type" value="Genomic_DNA"/>
</dbReference>
<dbReference type="Proteomes" id="UP000519182">
    <property type="component" value="Unassembled WGS sequence"/>
</dbReference>
<reference evidence="2 3" key="1">
    <citation type="submission" date="2018-06" db="EMBL/GenBank/DDBJ databases">
        <authorList>
            <consortium name="Pathogen Informatics"/>
            <person name="Doyle S."/>
        </authorList>
    </citation>
    <scope>NUCLEOTIDE SEQUENCE [LARGE SCALE GENOMIC DNA]</scope>
    <source>
        <strain evidence="2 3">NCTC11112</strain>
    </source>
</reference>
<protein>
    <submittedName>
        <fullName evidence="2">Uncharacterized protein</fullName>
    </submittedName>
</protein>